<dbReference type="InterPro" id="IPR019405">
    <property type="entry name" value="Lactonase_7-beta_prop"/>
</dbReference>
<dbReference type="InterPro" id="IPR011048">
    <property type="entry name" value="Haem_d1_sf"/>
</dbReference>
<evidence type="ECO:0000313" key="3">
    <source>
        <dbReference type="EMBL" id="ODP37749.1"/>
    </source>
</evidence>
<keyword evidence="2" id="KW-0119">Carbohydrate metabolism</keyword>
<sequence length="341" mass="35846">MASLDLWVGSYAAAGGRGLYRLRCDANGLTLGNVDDVASNASYGVWSPRHRLHYLVDEAALGAVGAYRVDEAGLTRQARLASEGREPCYVAIDPAERRIAVANYASGSIALFALGKDGLPQQGPALFANAGGGPNAERQEGPHMHCVRFSPDGAYLYATDLGTDQLLRFALKDDPAIERPQLVWTAPPGSGPRHLLFHPHAPLALLVCEMASTLTVFEVTAEGLATCSTCSTLPDDFSGESLGGDLAINAAGTRVYVTNRGHDSIAVFALDAGTGALEFIQHVASGGASPRNLLMLEDHGQLLVVNEEAGNVVRFAFKDDGELMPTGDSVDVPGAAFVFPA</sequence>
<dbReference type="PANTHER" id="PTHR30344:SF1">
    <property type="entry name" value="6-PHOSPHOGLUCONOLACTONASE"/>
    <property type="match status" value="1"/>
</dbReference>
<dbReference type="Proteomes" id="UP000094487">
    <property type="component" value="Unassembled WGS sequence"/>
</dbReference>
<dbReference type="RefSeq" id="WP_069320470.1">
    <property type="nucleotide sequence ID" value="NZ_MDDS01000024.1"/>
</dbReference>
<dbReference type="Gene3D" id="2.130.10.10">
    <property type="entry name" value="YVTN repeat-like/Quinoprotein amine dehydrogenase"/>
    <property type="match status" value="1"/>
</dbReference>
<keyword evidence="4" id="KW-1185">Reference proteome</keyword>
<evidence type="ECO:0000256" key="2">
    <source>
        <dbReference type="ARBA" id="ARBA00022526"/>
    </source>
</evidence>
<dbReference type="EMBL" id="MDDS01000024">
    <property type="protein sequence ID" value="ODP37749.1"/>
    <property type="molecule type" value="Genomic_DNA"/>
</dbReference>
<proteinExistence type="inferred from homology"/>
<dbReference type="Pfam" id="PF10282">
    <property type="entry name" value="Lactonase"/>
    <property type="match status" value="1"/>
</dbReference>
<evidence type="ECO:0000256" key="1">
    <source>
        <dbReference type="ARBA" id="ARBA00005564"/>
    </source>
</evidence>
<reference evidence="3 4" key="1">
    <citation type="submission" date="2016-08" db="EMBL/GenBank/DDBJ databases">
        <title>Draft genome of the agarase producing Sphingomonas sp. MCT13.</title>
        <authorList>
            <person name="D'Andrea M.M."/>
            <person name="Rossolini G.M."/>
            <person name="Thaller M.C."/>
        </authorList>
    </citation>
    <scope>NUCLEOTIDE SEQUENCE [LARGE SCALE GENOMIC DNA]</scope>
    <source>
        <strain evidence="3 4">MCT13</strain>
    </source>
</reference>
<protein>
    <recommendedName>
        <fullName evidence="5">6-phosphogluconolactonase</fullName>
    </recommendedName>
</protein>
<dbReference type="AlphaFoldDB" id="A0A1E3LVK4"/>
<dbReference type="GO" id="GO:0017057">
    <property type="term" value="F:6-phosphogluconolactonase activity"/>
    <property type="evidence" value="ECO:0007669"/>
    <property type="project" value="TreeGrafter"/>
</dbReference>
<dbReference type="InterPro" id="IPR015943">
    <property type="entry name" value="WD40/YVTN_repeat-like_dom_sf"/>
</dbReference>
<name>A0A1E3LVK4_9SPHN</name>
<accession>A0A1E3LVK4</accession>
<dbReference type="SUPFAM" id="SSF51004">
    <property type="entry name" value="C-terminal (heme d1) domain of cytochrome cd1-nitrite reductase"/>
    <property type="match status" value="1"/>
</dbReference>
<dbReference type="InterPro" id="IPR050282">
    <property type="entry name" value="Cycloisomerase_2"/>
</dbReference>
<organism evidence="3 4">
    <name type="scientific">Sphingomonas turrisvirgatae</name>
    <dbReference type="NCBI Taxonomy" id="1888892"/>
    <lineage>
        <taxon>Bacteria</taxon>
        <taxon>Pseudomonadati</taxon>
        <taxon>Pseudomonadota</taxon>
        <taxon>Alphaproteobacteria</taxon>
        <taxon>Sphingomonadales</taxon>
        <taxon>Sphingomonadaceae</taxon>
        <taxon>Sphingomonas</taxon>
    </lineage>
</organism>
<dbReference type="GO" id="GO:0006006">
    <property type="term" value="P:glucose metabolic process"/>
    <property type="evidence" value="ECO:0007669"/>
    <property type="project" value="UniProtKB-KW"/>
</dbReference>
<dbReference type="STRING" id="1888892.BFL28_01905"/>
<keyword evidence="2" id="KW-0313">Glucose metabolism</keyword>
<gene>
    <name evidence="3" type="ORF">BFL28_01905</name>
</gene>
<dbReference type="OrthoDB" id="9790815at2"/>
<dbReference type="PANTHER" id="PTHR30344">
    <property type="entry name" value="6-PHOSPHOGLUCONOLACTONASE-RELATED"/>
    <property type="match status" value="1"/>
</dbReference>
<comment type="caution">
    <text evidence="3">The sequence shown here is derived from an EMBL/GenBank/DDBJ whole genome shotgun (WGS) entry which is preliminary data.</text>
</comment>
<evidence type="ECO:0008006" key="5">
    <source>
        <dbReference type="Google" id="ProtNLM"/>
    </source>
</evidence>
<comment type="similarity">
    <text evidence="1">Belongs to the cycloisomerase 2 family.</text>
</comment>
<evidence type="ECO:0000313" key="4">
    <source>
        <dbReference type="Proteomes" id="UP000094487"/>
    </source>
</evidence>